<dbReference type="PANTHER" id="PTHR43133">
    <property type="entry name" value="RNA POLYMERASE ECF-TYPE SIGMA FACTO"/>
    <property type="match status" value="1"/>
</dbReference>
<dbReference type="GO" id="GO:0006352">
    <property type="term" value="P:DNA-templated transcription initiation"/>
    <property type="evidence" value="ECO:0007669"/>
    <property type="project" value="InterPro"/>
</dbReference>
<comment type="caution">
    <text evidence="9">The sequence shown here is derived from an EMBL/GenBank/DDBJ whole genome shotgun (WGS) entry which is preliminary data.</text>
</comment>
<keyword evidence="4" id="KW-0238">DNA-binding</keyword>
<keyword evidence="10" id="KW-1185">Reference proteome</keyword>
<dbReference type="EMBL" id="SDWT01000002">
    <property type="protein sequence ID" value="RYB91835.1"/>
    <property type="molecule type" value="Genomic_DNA"/>
</dbReference>
<dbReference type="Gene3D" id="1.10.1740.10">
    <property type="match status" value="1"/>
</dbReference>
<dbReference type="RefSeq" id="WP_129401501.1">
    <property type="nucleotide sequence ID" value="NZ_SDWT01000002.1"/>
</dbReference>
<organism evidence="9 10">
    <name type="scientific">Nocardioides oleivorans</name>
    <dbReference type="NCBI Taxonomy" id="273676"/>
    <lineage>
        <taxon>Bacteria</taxon>
        <taxon>Bacillati</taxon>
        <taxon>Actinomycetota</taxon>
        <taxon>Actinomycetes</taxon>
        <taxon>Propionibacteriales</taxon>
        <taxon>Nocardioidaceae</taxon>
        <taxon>Nocardioides</taxon>
    </lineage>
</organism>
<keyword evidence="2" id="KW-0805">Transcription regulation</keyword>
<evidence type="ECO:0000313" key="9">
    <source>
        <dbReference type="EMBL" id="RYB91835.1"/>
    </source>
</evidence>
<evidence type="ECO:0000256" key="5">
    <source>
        <dbReference type="ARBA" id="ARBA00023163"/>
    </source>
</evidence>
<gene>
    <name evidence="9" type="ORF">EUA93_17030</name>
</gene>
<dbReference type="PANTHER" id="PTHR43133:SF50">
    <property type="entry name" value="ECF RNA POLYMERASE SIGMA FACTOR SIGM"/>
    <property type="match status" value="1"/>
</dbReference>
<dbReference type="Pfam" id="PF04542">
    <property type="entry name" value="Sigma70_r2"/>
    <property type="match status" value="1"/>
</dbReference>
<evidence type="ECO:0000256" key="4">
    <source>
        <dbReference type="ARBA" id="ARBA00023125"/>
    </source>
</evidence>
<dbReference type="InterPro" id="IPR014284">
    <property type="entry name" value="RNA_pol_sigma-70_dom"/>
</dbReference>
<dbReference type="Pfam" id="PF08281">
    <property type="entry name" value="Sigma70_r4_2"/>
    <property type="match status" value="1"/>
</dbReference>
<proteinExistence type="inferred from homology"/>
<dbReference type="GO" id="GO:0003677">
    <property type="term" value="F:DNA binding"/>
    <property type="evidence" value="ECO:0007669"/>
    <property type="project" value="UniProtKB-KW"/>
</dbReference>
<dbReference type="SUPFAM" id="SSF88659">
    <property type="entry name" value="Sigma3 and sigma4 domains of RNA polymerase sigma factors"/>
    <property type="match status" value="1"/>
</dbReference>
<keyword evidence="5" id="KW-0804">Transcription</keyword>
<dbReference type="InterPro" id="IPR014325">
    <property type="entry name" value="RNA_pol_sigma-E_actinobac"/>
</dbReference>
<evidence type="ECO:0000313" key="10">
    <source>
        <dbReference type="Proteomes" id="UP000294071"/>
    </source>
</evidence>
<dbReference type="InterPro" id="IPR036388">
    <property type="entry name" value="WH-like_DNA-bd_sf"/>
</dbReference>
<dbReference type="NCBIfam" id="TIGR02937">
    <property type="entry name" value="sigma70-ECF"/>
    <property type="match status" value="1"/>
</dbReference>
<dbReference type="InterPro" id="IPR013249">
    <property type="entry name" value="RNA_pol_sigma70_r4_t2"/>
</dbReference>
<feature type="region of interest" description="Disordered" evidence="6">
    <location>
        <begin position="158"/>
        <end position="179"/>
    </location>
</feature>
<evidence type="ECO:0000259" key="8">
    <source>
        <dbReference type="Pfam" id="PF08281"/>
    </source>
</evidence>
<feature type="domain" description="RNA polymerase sigma-70 region 2" evidence="7">
    <location>
        <begin position="13"/>
        <end position="76"/>
    </location>
</feature>
<comment type="similarity">
    <text evidence="1">Belongs to the sigma-70 factor family. ECF subfamily.</text>
</comment>
<evidence type="ECO:0000256" key="3">
    <source>
        <dbReference type="ARBA" id="ARBA00023082"/>
    </source>
</evidence>
<dbReference type="CDD" id="cd06171">
    <property type="entry name" value="Sigma70_r4"/>
    <property type="match status" value="1"/>
</dbReference>
<name>A0A4Q2RVB4_9ACTN</name>
<dbReference type="GO" id="GO:0016987">
    <property type="term" value="F:sigma factor activity"/>
    <property type="evidence" value="ECO:0007669"/>
    <property type="project" value="UniProtKB-KW"/>
</dbReference>
<dbReference type="InterPro" id="IPR013324">
    <property type="entry name" value="RNA_pol_sigma_r3/r4-like"/>
</dbReference>
<protein>
    <submittedName>
        <fullName evidence="9">SigE family RNA polymerase sigma factor</fullName>
    </submittedName>
</protein>
<evidence type="ECO:0000256" key="2">
    <source>
        <dbReference type="ARBA" id="ARBA00023015"/>
    </source>
</evidence>
<dbReference type="InterPro" id="IPR007627">
    <property type="entry name" value="RNA_pol_sigma70_r2"/>
</dbReference>
<dbReference type="AlphaFoldDB" id="A0A4Q2RVB4"/>
<dbReference type="SUPFAM" id="SSF88946">
    <property type="entry name" value="Sigma2 domain of RNA polymerase sigma factors"/>
    <property type="match status" value="1"/>
</dbReference>
<keyword evidence="3" id="KW-0731">Sigma factor</keyword>
<dbReference type="NCBIfam" id="TIGR02983">
    <property type="entry name" value="SigE-fam_strep"/>
    <property type="match status" value="1"/>
</dbReference>
<dbReference type="InterPro" id="IPR013325">
    <property type="entry name" value="RNA_pol_sigma_r2"/>
</dbReference>
<accession>A0A4Q2RVB4</accession>
<evidence type="ECO:0000256" key="1">
    <source>
        <dbReference type="ARBA" id="ARBA00010641"/>
    </source>
</evidence>
<reference evidence="9 10" key="1">
    <citation type="submission" date="2019-01" db="EMBL/GenBank/DDBJ databases">
        <title>Novel species of Nocardioides.</title>
        <authorList>
            <person name="Liu Q."/>
            <person name="Xin Y.-H."/>
        </authorList>
    </citation>
    <scope>NUCLEOTIDE SEQUENCE [LARGE SCALE GENOMIC DNA]</scope>
    <source>
        <strain evidence="9 10">CGMCC 4.6882</strain>
    </source>
</reference>
<dbReference type="Gene3D" id="1.10.10.10">
    <property type="entry name" value="Winged helix-like DNA-binding domain superfamily/Winged helix DNA-binding domain"/>
    <property type="match status" value="1"/>
</dbReference>
<evidence type="ECO:0000259" key="7">
    <source>
        <dbReference type="Pfam" id="PF04542"/>
    </source>
</evidence>
<dbReference type="InterPro" id="IPR039425">
    <property type="entry name" value="RNA_pol_sigma-70-like"/>
</dbReference>
<feature type="domain" description="RNA polymerase sigma factor 70 region 4 type 2" evidence="8">
    <location>
        <begin position="101"/>
        <end position="152"/>
    </location>
</feature>
<sequence>MPDRDDFEDFVAARYQPLLRTAYLLTGHRADAEDLLQTTLARCVPAWRRISGDPEPYVRKVMVRENVTRWRRRRWREVTTDADDDTFRVAVTDPSVPDRVVLADALGQLPPRQRTAVVLRHVEGQPEREVARVMGCSVGTVKSQTHAGLARLRVLLGEDGEDRPATGSTIPSGSHPARR</sequence>
<dbReference type="OrthoDB" id="3692620at2"/>
<dbReference type="Proteomes" id="UP000294071">
    <property type="component" value="Unassembled WGS sequence"/>
</dbReference>
<evidence type="ECO:0000256" key="6">
    <source>
        <dbReference type="SAM" id="MobiDB-lite"/>
    </source>
</evidence>